<comment type="caution">
    <text evidence="2">The sequence shown here is derived from an EMBL/GenBank/DDBJ whole genome shotgun (WGS) entry which is preliminary data.</text>
</comment>
<dbReference type="RefSeq" id="XP_066657693.1">
    <property type="nucleotide sequence ID" value="XM_066797995.1"/>
</dbReference>
<sequence>MVDRPAFGDGGISKSFTSVHSHLLSQSGSAGAPLVQQPRNTAPGLDIDLLLPESPHRSTHLDAHLHHEPRIQTLPLEIYQTTASMAGFRKWSLKVQEKTMKVFRSSSGEVKEAPSTPKSAAHDESASPLESASAPDKSTGDNLSSRNGVTLSEGAHLSKTSKPNRKPYGELETPPTKPAKVETKVRKLRLVLISHADDLFSKKHDSHHQSANSTPSPRYTLFPSENISFTKRLPPAEVIRLMREGRMKDAYGKDDGEE</sequence>
<keyword evidence="3" id="KW-1185">Reference proteome</keyword>
<dbReference type="GeneID" id="92030901"/>
<protein>
    <submittedName>
        <fullName evidence="2">Uncharacterized protein</fullName>
    </submittedName>
</protein>
<evidence type="ECO:0000313" key="3">
    <source>
        <dbReference type="Proteomes" id="UP001360953"/>
    </source>
</evidence>
<organism evidence="2 3">
    <name type="scientific">Phyllosticta citribraziliensis</name>
    <dbReference type="NCBI Taxonomy" id="989973"/>
    <lineage>
        <taxon>Eukaryota</taxon>
        <taxon>Fungi</taxon>
        <taxon>Dikarya</taxon>
        <taxon>Ascomycota</taxon>
        <taxon>Pezizomycotina</taxon>
        <taxon>Dothideomycetes</taxon>
        <taxon>Dothideomycetes incertae sedis</taxon>
        <taxon>Botryosphaeriales</taxon>
        <taxon>Phyllostictaceae</taxon>
        <taxon>Phyllosticta</taxon>
    </lineage>
</organism>
<feature type="compositionally biased region" description="Polar residues" evidence="1">
    <location>
        <begin position="209"/>
        <end position="221"/>
    </location>
</feature>
<evidence type="ECO:0000256" key="1">
    <source>
        <dbReference type="SAM" id="MobiDB-lite"/>
    </source>
</evidence>
<dbReference type="EMBL" id="JBBPEH010000003">
    <property type="protein sequence ID" value="KAK7540762.1"/>
    <property type="molecule type" value="Genomic_DNA"/>
</dbReference>
<name>A0ABR1LZY0_9PEZI</name>
<feature type="compositionally biased region" description="Low complexity" evidence="1">
    <location>
        <begin position="126"/>
        <end position="135"/>
    </location>
</feature>
<dbReference type="Proteomes" id="UP001360953">
    <property type="component" value="Unassembled WGS sequence"/>
</dbReference>
<feature type="region of interest" description="Disordered" evidence="1">
    <location>
        <begin position="103"/>
        <end position="182"/>
    </location>
</feature>
<feature type="compositionally biased region" description="Polar residues" evidence="1">
    <location>
        <begin position="140"/>
        <end position="150"/>
    </location>
</feature>
<reference evidence="2 3" key="1">
    <citation type="submission" date="2024-04" db="EMBL/GenBank/DDBJ databases">
        <title>Phyllosticta paracitricarpa is synonymous to the EU quarantine fungus P. citricarpa based on phylogenomic analyses.</title>
        <authorList>
            <consortium name="Lawrence Berkeley National Laboratory"/>
            <person name="Van ingen-buijs V.A."/>
            <person name="Van westerhoven A.C."/>
            <person name="Haridas S."/>
            <person name="Skiadas P."/>
            <person name="Martin F."/>
            <person name="Groenewald J.Z."/>
            <person name="Crous P.W."/>
            <person name="Seidl M.F."/>
        </authorList>
    </citation>
    <scope>NUCLEOTIDE SEQUENCE [LARGE SCALE GENOMIC DNA]</scope>
    <source>
        <strain evidence="2 3">CPC 17464</strain>
    </source>
</reference>
<gene>
    <name evidence="2" type="ORF">J3D65DRAFT_600866</name>
</gene>
<proteinExistence type="predicted"/>
<feature type="region of interest" description="Disordered" evidence="1">
    <location>
        <begin position="202"/>
        <end position="221"/>
    </location>
</feature>
<accession>A0ABR1LZY0</accession>
<evidence type="ECO:0000313" key="2">
    <source>
        <dbReference type="EMBL" id="KAK7540762.1"/>
    </source>
</evidence>